<comment type="similarity">
    <text evidence="2 6">Belongs to the GDT1 family.</text>
</comment>
<dbReference type="GeneID" id="42004271"/>
<feature type="transmembrane region" description="Helical" evidence="6">
    <location>
        <begin position="58"/>
        <end position="78"/>
    </location>
</feature>
<dbReference type="InterPro" id="IPR049555">
    <property type="entry name" value="GDT1-like_CS"/>
</dbReference>
<dbReference type="RefSeq" id="XP_031025048.1">
    <property type="nucleotide sequence ID" value="XM_031168974.1"/>
</dbReference>
<dbReference type="EMBL" id="QEAO01000015">
    <property type="protein sequence ID" value="TPX34251.1"/>
    <property type="molecule type" value="Genomic_DNA"/>
</dbReference>
<evidence type="ECO:0000256" key="7">
    <source>
        <dbReference type="SAM" id="MobiDB-lite"/>
    </source>
</evidence>
<evidence type="ECO:0000256" key="3">
    <source>
        <dbReference type="ARBA" id="ARBA00022692"/>
    </source>
</evidence>
<dbReference type="PANTHER" id="PTHR12608">
    <property type="entry name" value="TRANSMEMBRANE PROTEIN HTP-1 RELATED"/>
    <property type="match status" value="1"/>
</dbReference>
<organism evidence="8 9">
    <name type="scientific">Synchytrium microbalum</name>
    <dbReference type="NCBI Taxonomy" id="1806994"/>
    <lineage>
        <taxon>Eukaryota</taxon>
        <taxon>Fungi</taxon>
        <taxon>Fungi incertae sedis</taxon>
        <taxon>Chytridiomycota</taxon>
        <taxon>Chytridiomycota incertae sedis</taxon>
        <taxon>Chytridiomycetes</taxon>
        <taxon>Synchytriales</taxon>
        <taxon>Synchytriaceae</taxon>
        <taxon>Synchytrium</taxon>
    </lineage>
</organism>
<evidence type="ECO:0000256" key="4">
    <source>
        <dbReference type="ARBA" id="ARBA00022989"/>
    </source>
</evidence>
<evidence type="ECO:0000313" key="9">
    <source>
        <dbReference type="Proteomes" id="UP000319731"/>
    </source>
</evidence>
<feature type="compositionally biased region" description="Basic and acidic residues" evidence="7">
    <location>
        <begin position="135"/>
        <end position="146"/>
    </location>
</feature>
<dbReference type="AlphaFoldDB" id="A0A507C456"/>
<dbReference type="Proteomes" id="UP000319731">
    <property type="component" value="Unassembled WGS sequence"/>
</dbReference>
<feature type="region of interest" description="Disordered" evidence="7">
    <location>
        <begin position="135"/>
        <end position="163"/>
    </location>
</feature>
<dbReference type="GO" id="GO:0005794">
    <property type="term" value="C:Golgi apparatus"/>
    <property type="evidence" value="ECO:0007669"/>
    <property type="project" value="TreeGrafter"/>
</dbReference>
<feature type="transmembrane region" description="Helical" evidence="6">
    <location>
        <begin position="27"/>
        <end position="51"/>
    </location>
</feature>
<dbReference type="OrthoDB" id="442680at2759"/>
<gene>
    <name evidence="8" type="ORF">SmJEL517_g03046</name>
</gene>
<feature type="transmembrane region" description="Helical" evidence="6">
    <location>
        <begin position="219"/>
        <end position="240"/>
    </location>
</feature>
<name>A0A507C456_9FUNG</name>
<keyword evidence="9" id="KW-1185">Reference proteome</keyword>
<dbReference type="GO" id="GO:0000329">
    <property type="term" value="C:fungal-type vacuole membrane"/>
    <property type="evidence" value="ECO:0007669"/>
    <property type="project" value="TreeGrafter"/>
</dbReference>
<dbReference type="PROSITE" id="PS01214">
    <property type="entry name" value="UPF0016"/>
    <property type="match status" value="1"/>
</dbReference>
<proteinExistence type="inferred from homology"/>
<comment type="subcellular location">
    <subcellularLocation>
        <location evidence="1 6">Membrane</location>
        <topology evidence="1 6">Multi-pass membrane protein</topology>
    </subcellularLocation>
</comment>
<feature type="transmembrane region" description="Helical" evidence="6">
    <location>
        <begin position="90"/>
        <end position="107"/>
    </location>
</feature>
<dbReference type="STRING" id="1806994.A0A507C456"/>
<feature type="transmembrane region" description="Helical" evidence="6">
    <location>
        <begin position="178"/>
        <end position="199"/>
    </location>
</feature>
<feature type="transmembrane region" description="Helical" evidence="6">
    <location>
        <begin position="252"/>
        <end position="270"/>
    </location>
</feature>
<evidence type="ECO:0000256" key="2">
    <source>
        <dbReference type="ARBA" id="ARBA00009190"/>
    </source>
</evidence>
<dbReference type="Pfam" id="PF01169">
    <property type="entry name" value="GDT1"/>
    <property type="match status" value="2"/>
</dbReference>
<keyword evidence="3 6" id="KW-0812">Transmembrane</keyword>
<accession>A0A507C456</accession>
<keyword evidence="5 6" id="KW-0472">Membrane</keyword>
<evidence type="ECO:0000256" key="1">
    <source>
        <dbReference type="ARBA" id="ARBA00004141"/>
    </source>
</evidence>
<dbReference type="InterPro" id="IPR001727">
    <property type="entry name" value="GDT1-like"/>
</dbReference>
<dbReference type="GO" id="GO:0032472">
    <property type="term" value="P:Golgi calcium ion transport"/>
    <property type="evidence" value="ECO:0007669"/>
    <property type="project" value="TreeGrafter"/>
</dbReference>
<feature type="compositionally biased region" description="Polar residues" evidence="7">
    <location>
        <begin position="152"/>
        <end position="163"/>
    </location>
</feature>
<evidence type="ECO:0000313" key="8">
    <source>
        <dbReference type="EMBL" id="TPX34251.1"/>
    </source>
</evidence>
<protein>
    <recommendedName>
        <fullName evidence="6">GDT1 family protein</fullName>
    </recommendedName>
</protein>
<dbReference type="GO" id="GO:0005384">
    <property type="term" value="F:manganese ion transmembrane transporter activity"/>
    <property type="evidence" value="ECO:0007669"/>
    <property type="project" value="TreeGrafter"/>
</dbReference>
<reference evidence="8 9" key="1">
    <citation type="journal article" date="2019" name="Sci. Rep.">
        <title>Comparative genomics of chytrid fungi reveal insights into the obligate biotrophic and pathogenic lifestyle of Synchytrium endobioticum.</title>
        <authorList>
            <person name="van de Vossenberg B.T.L.H."/>
            <person name="Warris S."/>
            <person name="Nguyen H.D.T."/>
            <person name="van Gent-Pelzer M.P.E."/>
            <person name="Joly D.L."/>
            <person name="van de Geest H.C."/>
            <person name="Bonants P.J.M."/>
            <person name="Smith D.S."/>
            <person name="Levesque C.A."/>
            <person name="van der Lee T.A.J."/>
        </authorList>
    </citation>
    <scope>NUCLEOTIDE SEQUENCE [LARGE SCALE GENOMIC DNA]</scope>
    <source>
        <strain evidence="8 9">JEL517</strain>
    </source>
</reference>
<dbReference type="GO" id="GO:0032468">
    <property type="term" value="P:Golgi calcium ion homeostasis"/>
    <property type="evidence" value="ECO:0007669"/>
    <property type="project" value="TreeGrafter"/>
</dbReference>
<dbReference type="PANTHER" id="PTHR12608:SF1">
    <property type="entry name" value="TRANSMEMBRANE PROTEIN 165"/>
    <property type="match status" value="1"/>
</dbReference>
<evidence type="ECO:0000256" key="6">
    <source>
        <dbReference type="RuleBase" id="RU365102"/>
    </source>
</evidence>
<keyword evidence="4 6" id="KW-1133">Transmembrane helix</keyword>
<sequence length="277" mass="30095">MVMVADGDDLHDTLEDVSEEFMHERNAVIWSFLVIVVSEIGDKTFFIAAIMAMKNPRLLIFSAAMCALGIMTFLSALLGHTLPALFSKKYTQMVAALLFIVFGLKMIKEAYAMTGKEGLEELEEVTKQIEDKEAEMKASHMEKGGKDGNGIPNGSTQDPSSAQPIPAMEKLRTLGIGISNLMNFVLTPVFVETFVLTFLAEWGDRSQIATIALAGAENLWWVTLGSIAGHSICSAMAVIGGRMLATKISVKTVTLLGGVLFLIFGFVSSWESFGIEL</sequence>
<evidence type="ECO:0000256" key="5">
    <source>
        <dbReference type="ARBA" id="ARBA00023136"/>
    </source>
</evidence>
<dbReference type="GO" id="GO:0015085">
    <property type="term" value="F:calcium ion transmembrane transporter activity"/>
    <property type="evidence" value="ECO:0007669"/>
    <property type="project" value="TreeGrafter"/>
</dbReference>
<comment type="caution">
    <text evidence="8">The sequence shown here is derived from an EMBL/GenBank/DDBJ whole genome shotgun (WGS) entry which is preliminary data.</text>
</comment>